<organism evidence="6 7">
    <name type="scientific">Chinchilla lanigera</name>
    <name type="common">Long-tailed chinchilla</name>
    <name type="synonym">Chinchilla villidera</name>
    <dbReference type="NCBI Taxonomy" id="34839"/>
    <lineage>
        <taxon>Eukaryota</taxon>
        <taxon>Metazoa</taxon>
        <taxon>Chordata</taxon>
        <taxon>Craniata</taxon>
        <taxon>Vertebrata</taxon>
        <taxon>Euteleostomi</taxon>
        <taxon>Mammalia</taxon>
        <taxon>Eutheria</taxon>
        <taxon>Euarchontoglires</taxon>
        <taxon>Glires</taxon>
        <taxon>Rodentia</taxon>
        <taxon>Hystricomorpha</taxon>
        <taxon>Chinchillidae</taxon>
        <taxon>Chinchilla</taxon>
    </lineage>
</organism>
<evidence type="ECO:0000313" key="6">
    <source>
        <dbReference type="Ensembl" id="ENSCLAP00000005603.1"/>
    </source>
</evidence>
<dbReference type="PANTHER" id="PTHR11559">
    <property type="entry name" value="CARBOXYLESTERASE"/>
    <property type="match status" value="1"/>
</dbReference>
<gene>
    <name evidence="6" type="primary">CES3</name>
</gene>
<dbReference type="Proteomes" id="UP000694398">
    <property type="component" value="Unassembled WGS sequence"/>
</dbReference>
<keyword evidence="3" id="KW-1015">Disulfide bond</keyword>
<evidence type="ECO:0000256" key="2">
    <source>
        <dbReference type="ARBA" id="ARBA00022801"/>
    </source>
</evidence>
<name>A0A8C2YKM5_CHILA</name>
<dbReference type="Gene3D" id="3.40.50.1820">
    <property type="entry name" value="alpha/beta hydrolase"/>
    <property type="match status" value="1"/>
</dbReference>
<dbReference type="GO" id="GO:0016787">
    <property type="term" value="F:hydrolase activity"/>
    <property type="evidence" value="ECO:0007669"/>
    <property type="project" value="UniProtKB-KW"/>
</dbReference>
<comment type="similarity">
    <text evidence="1 4">Belongs to the type-B carboxylesterase/lipase family.</text>
</comment>
<evidence type="ECO:0000256" key="4">
    <source>
        <dbReference type="RuleBase" id="RU361235"/>
    </source>
</evidence>
<dbReference type="CDD" id="cd00312">
    <property type="entry name" value="Esterase_lipase"/>
    <property type="match status" value="1"/>
</dbReference>
<dbReference type="InterPro" id="IPR029058">
    <property type="entry name" value="AB_hydrolase_fold"/>
</dbReference>
<dbReference type="GeneTree" id="ENSGT00940000155200"/>
<dbReference type="FunFam" id="3.40.50.1820:FF:000011">
    <property type="entry name" value="Carboxylic ester hydrolase"/>
    <property type="match status" value="1"/>
</dbReference>
<dbReference type="SUPFAM" id="SSF53474">
    <property type="entry name" value="alpha/beta-Hydrolases"/>
    <property type="match status" value="1"/>
</dbReference>
<keyword evidence="2 4" id="KW-0378">Hydrolase</keyword>
<reference evidence="6" key="2">
    <citation type="submission" date="2025-09" db="UniProtKB">
        <authorList>
            <consortium name="Ensembl"/>
        </authorList>
    </citation>
    <scope>IDENTIFICATION</scope>
</reference>
<dbReference type="InterPro" id="IPR050309">
    <property type="entry name" value="Type-B_Carboxylest/Lipase"/>
</dbReference>
<reference evidence="6" key="1">
    <citation type="submission" date="2025-08" db="UniProtKB">
        <authorList>
            <consortium name="Ensembl"/>
        </authorList>
    </citation>
    <scope>IDENTIFICATION</scope>
</reference>
<dbReference type="OMA" id="WLIPKGW"/>
<proteinExistence type="inferred from homology"/>
<dbReference type="Pfam" id="PF00135">
    <property type="entry name" value="COesterase"/>
    <property type="match status" value="1"/>
</dbReference>
<protein>
    <recommendedName>
        <fullName evidence="4">Carboxylic ester hydrolase</fullName>
        <ecNumber evidence="4">3.1.1.-</ecNumber>
    </recommendedName>
</protein>
<evidence type="ECO:0000313" key="7">
    <source>
        <dbReference type="Proteomes" id="UP000694398"/>
    </source>
</evidence>
<dbReference type="AlphaFoldDB" id="A0A8C2YKM5"/>
<dbReference type="Ensembl" id="ENSCLAT00000005704.1">
    <property type="protein sequence ID" value="ENSCLAP00000005603.1"/>
    <property type="gene ID" value="ENSCLAG00000003979.1"/>
</dbReference>
<dbReference type="EC" id="3.1.1.-" evidence="4"/>
<accession>A0A8C2YKM5</accession>
<feature type="domain" description="Carboxylesterase type B" evidence="5">
    <location>
        <begin position="74"/>
        <end position="588"/>
    </location>
</feature>
<keyword evidence="7" id="KW-1185">Reference proteome</keyword>
<dbReference type="InterPro" id="IPR002018">
    <property type="entry name" value="CarbesteraseB"/>
</dbReference>
<evidence type="ECO:0000256" key="1">
    <source>
        <dbReference type="ARBA" id="ARBA00005964"/>
    </source>
</evidence>
<sequence length="612" mass="67718">MPLNLQNGKLNKFLFFIKLACLPTRCSFQLLQLLLRVSCEEQGTTMKAGSGVPVWVACLLLTFPAIATETQITQPEVDTPLGCVRGRQVGVKGIDHLVNVFLGIPFAQPPLGPLRFSAPLPAQPWEGVRDASTDPPMCMQDIERMNNSRFSLNGKHQIFSISEDCLVLNIYSPAKATTKARKPVMVWIHGGSLMVGSATSQDGSALAAYEDVVVVTVQYRLGILGFFSTGDKRMPSNQGFLDVIAALRWVQENIAPFGGDPNCVTIFGGSAGACIVSALVLSPMATGLFHRAIAQSGVIFSPMLTVSDSSLKVQSLAESLACSSDSMAELVQCLQQKKGEELILTKESKMIAPTYTIDGSFFPKSPEELLKERQFHPVPFLVGVNNHEFGWLIPRAFGLLDKMEQMSRENMLDTLKPSLTNMNVPPEMTSMVIDQYLGSGSDAQAIREAFQELAGDIIFNIPTLNFSRNLQDSGVPIFFYEFQHVPSSFAKIKPPWVKADHAAEQAFMFGGPFLMDERTLLAFPEATEEEKQLSLTMMAQWARFAQTGDPNGKGLPFWPQFNQLEQYLEISLVPRIGQKLKEAQMQFWTETLPSKIQQWHQKKQGRKAPEEL</sequence>
<evidence type="ECO:0000256" key="3">
    <source>
        <dbReference type="ARBA" id="ARBA00023157"/>
    </source>
</evidence>
<dbReference type="InterPro" id="IPR019826">
    <property type="entry name" value="Carboxylesterase_B_AS"/>
</dbReference>
<evidence type="ECO:0000259" key="5">
    <source>
        <dbReference type="Pfam" id="PF00135"/>
    </source>
</evidence>
<dbReference type="PROSITE" id="PS00122">
    <property type="entry name" value="CARBOXYLESTERASE_B_1"/>
    <property type="match status" value="1"/>
</dbReference>